<evidence type="ECO:0000313" key="28">
    <source>
        <dbReference type="Proteomes" id="UP000770661"/>
    </source>
</evidence>
<gene>
    <name evidence="27" type="primary">HSD17B8_2</name>
    <name evidence="27" type="ORF">GWK47_031012</name>
</gene>
<dbReference type="FunFam" id="3.40.50.720:FF:000231">
    <property type="entry name" value="Estradiol 17-beta-dehydrogenase 8"/>
    <property type="match status" value="1"/>
</dbReference>
<evidence type="ECO:0000256" key="9">
    <source>
        <dbReference type="ARBA" id="ARBA00023027"/>
    </source>
</evidence>
<keyword evidence="6" id="KW-0597">Phosphoprotein</keyword>
<dbReference type="AlphaFoldDB" id="A0A8J4YKJ9"/>
<dbReference type="PANTHER" id="PTHR24321">
    <property type="entry name" value="DEHYDROGENASES, SHORT CHAIN"/>
    <property type="match status" value="1"/>
</dbReference>
<comment type="catalytic activity">
    <reaction evidence="17">
        <text>a (3R)-3-hydroxyacyl-CoA + NAD(+) = a 3-oxoacyl-CoA + NADH + H(+)</text>
        <dbReference type="Rhea" id="RHEA:32711"/>
        <dbReference type="ChEBI" id="CHEBI:15378"/>
        <dbReference type="ChEBI" id="CHEBI:57319"/>
        <dbReference type="ChEBI" id="CHEBI:57540"/>
        <dbReference type="ChEBI" id="CHEBI:57945"/>
        <dbReference type="ChEBI" id="CHEBI:90726"/>
        <dbReference type="EC" id="1.1.1.n12"/>
    </reaction>
    <physiologicalReaction direction="left-to-right" evidence="17">
        <dbReference type="Rhea" id="RHEA:32712"/>
    </physiologicalReaction>
</comment>
<keyword evidence="8" id="KW-0560">Oxidoreductase</keyword>
<feature type="domain" description="Ketoreductase" evidence="26">
    <location>
        <begin position="9"/>
        <end position="194"/>
    </location>
</feature>
<dbReference type="SUPFAM" id="SSF51735">
    <property type="entry name" value="NAD(P)-binding Rossmann-fold domains"/>
    <property type="match status" value="1"/>
</dbReference>
<evidence type="ECO:0000256" key="6">
    <source>
        <dbReference type="ARBA" id="ARBA00022553"/>
    </source>
</evidence>
<keyword evidence="12" id="KW-0275">Fatty acid biosynthesis</keyword>
<organism evidence="27 28">
    <name type="scientific">Chionoecetes opilio</name>
    <name type="common">Atlantic snow crab</name>
    <name type="synonym">Cancer opilio</name>
    <dbReference type="NCBI Taxonomy" id="41210"/>
    <lineage>
        <taxon>Eukaryota</taxon>
        <taxon>Metazoa</taxon>
        <taxon>Ecdysozoa</taxon>
        <taxon>Arthropoda</taxon>
        <taxon>Crustacea</taxon>
        <taxon>Multicrustacea</taxon>
        <taxon>Malacostraca</taxon>
        <taxon>Eumalacostraca</taxon>
        <taxon>Eucarida</taxon>
        <taxon>Decapoda</taxon>
        <taxon>Pleocyemata</taxon>
        <taxon>Brachyura</taxon>
        <taxon>Eubrachyura</taxon>
        <taxon>Majoidea</taxon>
        <taxon>Majidae</taxon>
        <taxon>Chionoecetes</taxon>
    </lineage>
</organism>
<dbReference type="Gene3D" id="3.40.50.720">
    <property type="entry name" value="NAD(P)-binding Rossmann-like Domain"/>
    <property type="match status" value="1"/>
</dbReference>
<comment type="catalytic activity">
    <reaction evidence="14">
        <text>17beta-estradiol + NAD(+) = estrone + NADH + H(+)</text>
        <dbReference type="Rhea" id="RHEA:24612"/>
        <dbReference type="ChEBI" id="CHEBI:15378"/>
        <dbReference type="ChEBI" id="CHEBI:16469"/>
        <dbReference type="ChEBI" id="CHEBI:17263"/>
        <dbReference type="ChEBI" id="CHEBI:57540"/>
        <dbReference type="ChEBI" id="CHEBI:57945"/>
        <dbReference type="EC" id="1.1.1.62"/>
    </reaction>
    <physiologicalReaction direction="left-to-right" evidence="14">
        <dbReference type="Rhea" id="RHEA:24613"/>
    </physiologicalReaction>
    <physiologicalReaction direction="right-to-left" evidence="14">
        <dbReference type="Rhea" id="RHEA:24614"/>
    </physiologicalReaction>
</comment>
<keyword evidence="10" id="KW-0443">Lipid metabolism</keyword>
<comment type="pathway">
    <text evidence="13">Steroid biosynthesis; estrogen biosynthesis.</text>
</comment>
<keyword evidence="28" id="KW-1185">Reference proteome</keyword>
<reference evidence="27" key="1">
    <citation type="submission" date="2020-07" db="EMBL/GenBank/DDBJ databases">
        <title>The High-quality genome of the commercially important snow crab, Chionoecetes opilio.</title>
        <authorList>
            <person name="Jeong J.-H."/>
            <person name="Ryu S."/>
        </authorList>
    </citation>
    <scope>NUCLEOTIDE SEQUENCE</scope>
    <source>
        <strain evidence="27">MADBK_172401_WGS</strain>
        <tissue evidence="27">Digestive gland</tissue>
    </source>
</reference>
<keyword evidence="5" id="KW-0444">Lipid biosynthesis</keyword>
<evidence type="ECO:0000313" key="27">
    <source>
        <dbReference type="EMBL" id="KAG0729112.1"/>
    </source>
</evidence>
<accession>A0A8J4YKJ9</accession>
<proteinExistence type="inferred from homology"/>
<comment type="similarity">
    <text evidence="3">Belongs to the short-chain dehydrogenases/reductases (SDR) family.</text>
</comment>
<dbReference type="InterPro" id="IPR057326">
    <property type="entry name" value="KR_dom"/>
</dbReference>
<evidence type="ECO:0000256" key="4">
    <source>
        <dbReference type="ARBA" id="ARBA00012456"/>
    </source>
</evidence>
<dbReference type="EMBL" id="JACEEZ010001522">
    <property type="protein sequence ID" value="KAG0729112.1"/>
    <property type="molecule type" value="Genomic_DNA"/>
</dbReference>
<evidence type="ECO:0000256" key="8">
    <source>
        <dbReference type="ARBA" id="ARBA00023002"/>
    </source>
</evidence>
<comment type="pathway">
    <text evidence="2">Lipid metabolism.</text>
</comment>
<dbReference type="PRINTS" id="PR00081">
    <property type="entry name" value="GDHRDH"/>
</dbReference>
<evidence type="ECO:0000256" key="24">
    <source>
        <dbReference type="ARBA" id="ARBA00083097"/>
    </source>
</evidence>
<dbReference type="EC" id="1.1.1.239" evidence="19"/>
<evidence type="ECO:0000256" key="21">
    <source>
        <dbReference type="ARBA" id="ARBA00077835"/>
    </source>
</evidence>
<dbReference type="GO" id="GO:0008210">
    <property type="term" value="P:estrogen metabolic process"/>
    <property type="evidence" value="ECO:0007669"/>
    <property type="project" value="UniProtKB-ARBA"/>
</dbReference>
<dbReference type="GO" id="GO:0006633">
    <property type="term" value="P:fatty acid biosynthetic process"/>
    <property type="evidence" value="ECO:0007669"/>
    <property type="project" value="UniProtKB-KW"/>
</dbReference>
<evidence type="ECO:0000256" key="15">
    <source>
        <dbReference type="ARBA" id="ARBA00050232"/>
    </source>
</evidence>
<evidence type="ECO:0000256" key="16">
    <source>
        <dbReference type="ARBA" id="ARBA00050435"/>
    </source>
</evidence>
<dbReference type="GO" id="GO:0004303">
    <property type="term" value="F:estradiol 17-beta-dehydrogenase [NAD(P)+] activity"/>
    <property type="evidence" value="ECO:0007669"/>
    <property type="project" value="UniProtKB-EC"/>
</dbReference>
<dbReference type="GO" id="GO:0047035">
    <property type="term" value="F:testosterone dehydrogenase (NAD+) activity"/>
    <property type="evidence" value="ECO:0007669"/>
    <property type="project" value="UniProtKB-EC"/>
</dbReference>
<evidence type="ECO:0000256" key="18">
    <source>
        <dbReference type="ARBA" id="ARBA00065174"/>
    </source>
</evidence>
<evidence type="ECO:0000259" key="26">
    <source>
        <dbReference type="SMART" id="SM00822"/>
    </source>
</evidence>
<evidence type="ECO:0000256" key="17">
    <source>
        <dbReference type="ARBA" id="ARBA00052680"/>
    </source>
</evidence>
<evidence type="ECO:0000256" key="1">
    <source>
        <dbReference type="ARBA" id="ARBA00004305"/>
    </source>
</evidence>
<comment type="caution">
    <text evidence="27">The sequence shown here is derived from an EMBL/GenBank/DDBJ whole genome shotgun (WGS) entry which is preliminary data.</text>
</comment>
<dbReference type="InterPro" id="IPR002347">
    <property type="entry name" value="SDR_fam"/>
</dbReference>
<dbReference type="Proteomes" id="UP000770661">
    <property type="component" value="Unassembled WGS sequence"/>
</dbReference>
<comment type="subunit">
    <text evidence="18">Heterotetramer with CBR4; contains two molecules of HSD17B8 and CBR4.</text>
</comment>
<dbReference type="PRINTS" id="PR00080">
    <property type="entry name" value="SDRFAMILY"/>
</dbReference>
<evidence type="ECO:0000256" key="7">
    <source>
        <dbReference type="ARBA" id="ARBA00022832"/>
    </source>
</evidence>
<evidence type="ECO:0000256" key="12">
    <source>
        <dbReference type="ARBA" id="ARBA00023160"/>
    </source>
</evidence>
<name>A0A8J4YKJ9_CHIOP</name>
<evidence type="ECO:0000256" key="11">
    <source>
        <dbReference type="ARBA" id="ARBA00023128"/>
    </source>
</evidence>
<keyword evidence="11" id="KW-0496">Mitochondrion</keyword>
<keyword evidence="7" id="KW-0276">Fatty acid metabolism</keyword>
<keyword evidence="9" id="KW-0520">NAD</keyword>
<dbReference type="GO" id="GO:0005759">
    <property type="term" value="C:mitochondrial matrix"/>
    <property type="evidence" value="ECO:0007669"/>
    <property type="project" value="UniProtKB-SubCell"/>
</dbReference>
<dbReference type="EC" id="1.1.1.n12" evidence="4"/>
<evidence type="ECO:0000256" key="22">
    <source>
        <dbReference type="ARBA" id="ARBA00081419"/>
    </source>
</evidence>
<dbReference type="InterPro" id="IPR036291">
    <property type="entry name" value="NAD(P)-bd_dom_sf"/>
</dbReference>
<evidence type="ECO:0000256" key="19">
    <source>
        <dbReference type="ARBA" id="ARBA00066822"/>
    </source>
</evidence>
<evidence type="ECO:0000256" key="23">
    <source>
        <dbReference type="ARBA" id="ARBA00081936"/>
    </source>
</evidence>
<evidence type="ECO:0000256" key="14">
    <source>
        <dbReference type="ARBA" id="ARBA00049069"/>
    </source>
</evidence>
<comment type="catalytic activity">
    <reaction evidence="16">
        <text>17beta-hydroxy-5alpha-androstan-3-one + NAD(+) = 5alpha-androstan-3,17-dione + NADH + H(+)</text>
        <dbReference type="Rhea" id="RHEA:41992"/>
        <dbReference type="ChEBI" id="CHEBI:15378"/>
        <dbReference type="ChEBI" id="CHEBI:15994"/>
        <dbReference type="ChEBI" id="CHEBI:16330"/>
        <dbReference type="ChEBI" id="CHEBI:57540"/>
        <dbReference type="ChEBI" id="CHEBI:57945"/>
    </reaction>
    <physiologicalReaction direction="left-to-right" evidence="16">
        <dbReference type="Rhea" id="RHEA:41993"/>
    </physiologicalReaction>
</comment>
<dbReference type="PANTHER" id="PTHR24321:SF8">
    <property type="entry name" value="ESTRADIOL 17-BETA-DEHYDROGENASE 8-RELATED"/>
    <property type="match status" value="1"/>
</dbReference>
<comment type="subcellular location">
    <subcellularLocation>
        <location evidence="1">Mitochondrion matrix</location>
    </subcellularLocation>
</comment>
<evidence type="ECO:0000256" key="20">
    <source>
        <dbReference type="ARBA" id="ARBA00070911"/>
    </source>
</evidence>
<evidence type="ECO:0000256" key="10">
    <source>
        <dbReference type="ARBA" id="ARBA00023098"/>
    </source>
</evidence>
<dbReference type="SMART" id="SM00822">
    <property type="entry name" value="PKS_KR"/>
    <property type="match status" value="1"/>
</dbReference>
<protein>
    <recommendedName>
        <fullName evidence="20">(3R)-3-hydroxyacyl-CoA dehydrogenase</fullName>
        <ecNumber evidence="19">1.1.1.239</ecNumber>
        <ecNumber evidence="4">1.1.1.n12</ecNumber>
    </recommendedName>
    <alternativeName>
        <fullName evidence="22">17-beta-hydroxysteroid dehydrogenase 8</fullName>
    </alternativeName>
    <alternativeName>
        <fullName evidence="21">3-ketoacyl-[acyl-carrier-protein] reductase alpha subunit</fullName>
    </alternativeName>
    <alternativeName>
        <fullName evidence="24">3-oxoacyl-[acyl-carrier-protein] reductase</fullName>
    </alternativeName>
    <alternativeName>
        <fullName evidence="25">Estradiol 17-beta-dehydrogenase 8</fullName>
    </alternativeName>
    <alternativeName>
        <fullName evidence="23">Testosterone 17-beta-dehydrogenase 8</fullName>
    </alternativeName>
</protein>
<evidence type="ECO:0000256" key="13">
    <source>
        <dbReference type="ARBA" id="ARBA00037929"/>
    </source>
</evidence>
<evidence type="ECO:0000256" key="2">
    <source>
        <dbReference type="ARBA" id="ARBA00005189"/>
    </source>
</evidence>
<evidence type="ECO:0000256" key="5">
    <source>
        <dbReference type="ARBA" id="ARBA00022516"/>
    </source>
</evidence>
<dbReference type="Pfam" id="PF13561">
    <property type="entry name" value="adh_short_C2"/>
    <property type="match status" value="1"/>
</dbReference>
<dbReference type="OrthoDB" id="6251714at2759"/>
<evidence type="ECO:0000256" key="3">
    <source>
        <dbReference type="ARBA" id="ARBA00006484"/>
    </source>
</evidence>
<sequence length="255" mass="26841">MAPDAFNSQVALVTGGGSGMGRATCLQLAQAGARVVVADLSEEAARHTLSLMANPEHHLALQVDVTQQSAVERVIAAARDRYGKPPSLLVNSAGVMRTSPFLDETEARLDRVINVNLKGTFLVTQVFIKALLEGERGAVEERGAVVNIASTAAKVCPPLMASYVATKAGVIAFTKSCAAEMANKGIRVNCVAPYVIATPMTAGIGEPLVREYCNRSPLGRLGRPEEVAEVIVFLLSRRSSYMVGACVEVTGGAVM</sequence>
<evidence type="ECO:0000256" key="25">
    <source>
        <dbReference type="ARBA" id="ARBA00083258"/>
    </source>
</evidence>
<comment type="catalytic activity">
    <reaction evidence="15">
        <text>testosterone + NAD(+) = androst-4-ene-3,17-dione + NADH + H(+)</text>
        <dbReference type="Rhea" id="RHEA:14929"/>
        <dbReference type="ChEBI" id="CHEBI:15378"/>
        <dbReference type="ChEBI" id="CHEBI:16422"/>
        <dbReference type="ChEBI" id="CHEBI:17347"/>
        <dbReference type="ChEBI" id="CHEBI:57540"/>
        <dbReference type="ChEBI" id="CHEBI:57945"/>
        <dbReference type="EC" id="1.1.1.239"/>
    </reaction>
    <physiologicalReaction direction="left-to-right" evidence="15">
        <dbReference type="Rhea" id="RHEA:14930"/>
    </physiologicalReaction>
</comment>